<gene>
    <name evidence="2" type="ORF">Pmani_030254</name>
</gene>
<accession>A0AAE1TW40</accession>
<feature type="compositionally biased region" description="Basic and acidic residues" evidence="1">
    <location>
        <begin position="21"/>
        <end position="30"/>
    </location>
</feature>
<sequence>MHKTDHITFRFGFGAGLVLRRHAEGGERRRGGGRTLSTHGTRRSTEFEGSRETRHPGREQPRVSRALSTSAWAGGGVGREINDRVAR</sequence>
<dbReference type="AlphaFoldDB" id="A0AAE1TW40"/>
<dbReference type="EMBL" id="JAWZYT010003660">
    <property type="protein sequence ID" value="KAK4297319.1"/>
    <property type="molecule type" value="Genomic_DNA"/>
</dbReference>
<name>A0AAE1TW40_9EUCA</name>
<dbReference type="Proteomes" id="UP001292094">
    <property type="component" value="Unassembled WGS sequence"/>
</dbReference>
<protein>
    <submittedName>
        <fullName evidence="2">Uncharacterized protein</fullName>
    </submittedName>
</protein>
<organism evidence="2 3">
    <name type="scientific">Petrolisthes manimaculis</name>
    <dbReference type="NCBI Taxonomy" id="1843537"/>
    <lineage>
        <taxon>Eukaryota</taxon>
        <taxon>Metazoa</taxon>
        <taxon>Ecdysozoa</taxon>
        <taxon>Arthropoda</taxon>
        <taxon>Crustacea</taxon>
        <taxon>Multicrustacea</taxon>
        <taxon>Malacostraca</taxon>
        <taxon>Eumalacostraca</taxon>
        <taxon>Eucarida</taxon>
        <taxon>Decapoda</taxon>
        <taxon>Pleocyemata</taxon>
        <taxon>Anomura</taxon>
        <taxon>Galatheoidea</taxon>
        <taxon>Porcellanidae</taxon>
        <taxon>Petrolisthes</taxon>
    </lineage>
</organism>
<proteinExistence type="predicted"/>
<feature type="region of interest" description="Disordered" evidence="1">
    <location>
        <begin position="21"/>
        <end position="87"/>
    </location>
</feature>
<evidence type="ECO:0000313" key="3">
    <source>
        <dbReference type="Proteomes" id="UP001292094"/>
    </source>
</evidence>
<keyword evidence="3" id="KW-1185">Reference proteome</keyword>
<evidence type="ECO:0000313" key="2">
    <source>
        <dbReference type="EMBL" id="KAK4297319.1"/>
    </source>
</evidence>
<reference evidence="2" key="1">
    <citation type="submission" date="2023-11" db="EMBL/GenBank/DDBJ databases">
        <title>Genome assemblies of two species of porcelain crab, Petrolisthes cinctipes and Petrolisthes manimaculis (Anomura: Porcellanidae).</title>
        <authorList>
            <person name="Angst P."/>
        </authorList>
    </citation>
    <scope>NUCLEOTIDE SEQUENCE</scope>
    <source>
        <strain evidence="2">PB745_02</strain>
        <tissue evidence="2">Gill</tissue>
    </source>
</reference>
<comment type="caution">
    <text evidence="2">The sequence shown here is derived from an EMBL/GenBank/DDBJ whole genome shotgun (WGS) entry which is preliminary data.</text>
</comment>
<evidence type="ECO:0000256" key="1">
    <source>
        <dbReference type="SAM" id="MobiDB-lite"/>
    </source>
</evidence>
<feature type="compositionally biased region" description="Basic and acidic residues" evidence="1">
    <location>
        <begin position="43"/>
        <end position="62"/>
    </location>
</feature>